<dbReference type="InterPro" id="IPR052339">
    <property type="entry name" value="Fe-S_Maturation_MIP18"/>
</dbReference>
<dbReference type="Proteomes" id="UP000190135">
    <property type="component" value="Unassembled WGS sequence"/>
</dbReference>
<protein>
    <submittedName>
        <fullName evidence="2">Metal-sulfur cluster biosynthetic enzyme</fullName>
    </submittedName>
</protein>
<dbReference type="PANTHER" id="PTHR42831:SF1">
    <property type="entry name" value="FE-S PROTEIN MATURATION AUXILIARY FACTOR YITW"/>
    <property type="match status" value="1"/>
</dbReference>
<dbReference type="AlphaFoldDB" id="A0A1T4LCS3"/>
<evidence type="ECO:0000259" key="1">
    <source>
        <dbReference type="Pfam" id="PF01883"/>
    </source>
</evidence>
<name>A0A1T4LCS3_9HYPH</name>
<reference evidence="2 3" key="1">
    <citation type="submission" date="2017-02" db="EMBL/GenBank/DDBJ databases">
        <authorList>
            <person name="Peterson S.W."/>
        </authorList>
    </citation>
    <scope>NUCLEOTIDE SEQUENCE [LARGE SCALE GENOMIC DNA]</scope>
    <source>
        <strain evidence="2 3">USBA 369</strain>
    </source>
</reference>
<accession>A0A1T4LCS3</accession>
<gene>
    <name evidence="2" type="ORF">SAMN05428963_101161</name>
</gene>
<sequence>MGDPAEVVRAALATVDDTELGINIVDLGLVLAIEIGEGHVAICLMMTTPTCPLGALIAETARAAVEQRLGAGWVVSVELDRAAKWSPDLAVEAVRERFAPRPSALGHAVKAGFSRLFGAP</sequence>
<dbReference type="EMBL" id="FUXL01000001">
    <property type="protein sequence ID" value="SJZ52443.1"/>
    <property type="molecule type" value="Genomic_DNA"/>
</dbReference>
<dbReference type="RefSeq" id="WP_078706470.1">
    <property type="nucleotide sequence ID" value="NZ_FUXL01000001.1"/>
</dbReference>
<dbReference type="PANTHER" id="PTHR42831">
    <property type="entry name" value="FE-S PROTEIN MATURATION AUXILIARY FACTOR YITW"/>
    <property type="match status" value="1"/>
</dbReference>
<dbReference type="InterPro" id="IPR034904">
    <property type="entry name" value="FSCA_dom_sf"/>
</dbReference>
<feature type="domain" description="MIP18 family-like" evidence="1">
    <location>
        <begin position="6"/>
        <end position="78"/>
    </location>
</feature>
<keyword evidence="3" id="KW-1185">Reference proteome</keyword>
<evidence type="ECO:0000313" key="2">
    <source>
        <dbReference type="EMBL" id="SJZ52443.1"/>
    </source>
</evidence>
<organism evidence="2 3">
    <name type="scientific">Consotaella salsifontis</name>
    <dbReference type="NCBI Taxonomy" id="1365950"/>
    <lineage>
        <taxon>Bacteria</taxon>
        <taxon>Pseudomonadati</taxon>
        <taxon>Pseudomonadota</taxon>
        <taxon>Alphaproteobacteria</taxon>
        <taxon>Hyphomicrobiales</taxon>
        <taxon>Aurantimonadaceae</taxon>
        <taxon>Consotaella</taxon>
    </lineage>
</organism>
<evidence type="ECO:0000313" key="3">
    <source>
        <dbReference type="Proteomes" id="UP000190135"/>
    </source>
</evidence>
<dbReference type="STRING" id="1365950.SAMN05428963_101161"/>
<proteinExistence type="predicted"/>
<dbReference type="Gene3D" id="3.30.300.130">
    <property type="entry name" value="Fe-S cluster assembly (FSCA)"/>
    <property type="match status" value="1"/>
</dbReference>
<dbReference type="InterPro" id="IPR002744">
    <property type="entry name" value="MIP18-like"/>
</dbReference>
<dbReference type="OrthoDB" id="9805360at2"/>
<dbReference type="Pfam" id="PF01883">
    <property type="entry name" value="FeS_assembly_P"/>
    <property type="match status" value="1"/>
</dbReference>
<dbReference type="SUPFAM" id="SSF117916">
    <property type="entry name" value="Fe-S cluster assembly (FSCA) domain-like"/>
    <property type="match status" value="1"/>
</dbReference>